<evidence type="ECO:0000256" key="1">
    <source>
        <dbReference type="SAM" id="Coils"/>
    </source>
</evidence>
<evidence type="ECO:0000313" key="2">
    <source>
        <dbReference type="EMBL" id="QHQ60674.1"/>
    </source>
</evidence>
<organism evidence="2 3">
    <name type="scientific">Anaerocolumna sedimenticola</name>
    <dbReference type="NCBI Taxonomy" id="2696063"/>
    <lineage>
        <taxon>Bacteria</taxon>
        <taxon>Bacillati</taxon>
        <taxon>Bacillota</taxon>
        <taxon>Clostridia</taxon>
        <taxon>Lachnospirales</taxon>
        <taxon>Lachnospiraceae</taxon>
        <taxon>Anaerocolumna</taxon>
    </lineage>
</organism>
<keyword evidence="1" id="KW-0175">Coiled coil</keyword>
<feature type="coiled-coil region" evidence="1">
    <location>
        <begin position="81"/>
        <end position="111"/>
    </location>
</feature>
<evidence type="ECO:0008006" key="4">
    <source>
        <dbReference type="Google" id="ProtNLM"/>
    </source>
</evidence>
<accession>A0A6P1THQ2</accession>
<name>A0A6P1THQ2_9FIRM</name>
<dbReference type="RefSeq" id="WP_161837508.1">
    <property type="nucleotide sequence ID" value="NZ_CP048000.1"/>
</dbReference>
<dbReference type="Proteomes" id="UP000464314">
    <property type="component" value="Chromosome"/>
</dbReference>
<evidence type="ECO:0000313" key="3">
    <source>
        <dbReference type="Proteomes" id="UP000464314"/>
    </source>
</evidence>
<keyword evidence="3" id="KW-1185">Reference proteome</keyword>
<dbReference type="EMBL" id="CP048000">
    <property type="protein sequence ID" value="QHQ60674.1"/>
    <property type="molecule type" value="Genomic_DNA"/>
</dbReference>
<sequence>MDNKTYIHILTDTLIKKNNQLDKLLQITALQEQYINEPNLDMDKFEQTFAEKEEYIEQINLLDDGFEKIYLHIQDELSTKRIEHKEQIKTLQDLIRKITEKSTKLQAAELRNKNKMEAYFLNRKKEIKNFKLSSRTATNYYNSMRNQPIGESYFLDKKK</sequence>
<reference evidence="2 3" key="1">
    <citation type="submission" date="2020-01" db="EMBL/GenBank/DDBJ databases">
        <title>Genome analysis of Anaerocolumna sp. CBA3638.</title>
        <authorList>
            <person name="Kim J."/>
            <person name="Roh S.W."/>
        </authorList>
    </citation>
    <scope>NUCLEOTIDE SEQUENCE [LARGE SCALE GENOMIC DNA]</scope>
    <source>
        <strain evidence="2 3">CBA3638</strain>
    </source>
</reference>
<protein>
    <recommendedName>
        <fullName evidence="4">Flagellar protein FliT</fullName>
    </recommendedName>
</protein>
<proteinExistence type="predicted"/>
<dbReference type="AlphaFoldDB" id="A0A6P1THQ2"/>
<gene>
    <name evidence="2" type="ORF">Ana3638_07730</name>
</gene>
<dbReference type="KEGG" id="anr:Ana3638_07730"/>